<comment type="caution">
    <text evidence="2">The sequence shown here is derived from an EMBL/GenBank/DDBJ whole genome shotgun (WGS) entry which is preliminary data.</text>
</comment>
<dbReference type="AlphaFoldDB" id="A0A9P0LQY8"/>
<feature type="region of interest" description="Disordered" evidence="1">
    <location>
        <begin position="323"/>
        <end position="344"/>
    </location>
</feature>
<gene>
    <name evidence="2" type="ORF">ACAOBT_LOCUS27557</name>
    <name evidence="3" type="ORF">ACAOBT_LOCUS34798</name>
</gene>
<reference evidence="2" key="1">
    <citation type="submission" date="2022-03" db="EMBL/GenBank/DDBJ databases">
        <authorList>
            <person name="Sayadi A."/>
        </authorList>
    </citation>
    <scope>NUCLEOTIDE SEQUENCE</scope>
</reference>
<keyword evidence="4" id="KW-1185">Reference proteome</keyword>
<evidence type="ECO:0000313" key="3">
    <source>
        <dbReference type="EMBL" id="CAH2015492.1"/>
    </source>
</evidence>
<feature type="region of interest" description="Disordered" evidence="1">
    <location>
        <begin position="113"/>
        <end position="206"/>
    </location>
</feature>
<dbReference type="OrthoDB" id="6619754at2759"/>
<dbReference type="EMBL" id="CAKOFQ010008705">
    <property type="protein sequence ID" value="CAH2015492.1"/>
    <property type="molecule type" value="Genomic_DNA"/>
</dbReference>
<evidence type="ECO:0000256" key="1">
    <source>
        <dbReference type="SAM" id="MobiDB-lite"/>
    </source>
</evidence>
<sequence>MSPANLGVERYIGACLISQQNHHRPTNKPRPSPPQSKTQEFLQDVYSHHQRHPSFRLQRCQSHQEGWAGGMPLISFTNAARRAKRADHDELHGAPLILAKTFNYRNKKVYKNNNATFQQQRPPGTKVFENSNIKKQHPPRNNNSASGPSTDAVSVTSDESSGSNHSETCLPRIIKPRKRRKKDKKPAPLLSRPLSQDGCLSTDSASPDVDKVKTVLFLPFSLDPYTSYRLPVEASQKIIDRLILGDVAETPKLHHDFEDVQEPDINGNQSTVTCQCRYCDPSGQIWDVDRNCYSPFLTPPSNKSFRFPSSSSISTSCLEHSMSSVSLEEGEENTAPPQKPIGTPRDLEVSTEIVTSLNGHRDLEIKFFSSNSNGVNEKSTLSKTSKSVHSVEFLFEE</sequence>
<protein>
    <submittedName>
        <fullName evidence="2">Uncharacterized protein</fullName>
    </submittedName>
</protein>
<dbReference type="Proteomes" id="UP001152888">
    <property type="component" value="Unassembled WGS sequence"/>
</dbReference>
<feature type="compositionally biased region" description="Basic residues" evidence="1">
    <location>
        <begin position="174"/>
        <end position="184"/>
    </location>
</feature>
<name>A0A9P0LQY8_ACAOB</name>
<organism evidence="2 4">
    <name type="scientific">Acanthoscelides obtectus</name>
    <name type="common">Bean weevil</name>
    <name type="synonym">Bruchus obtectus</name>
    <dbReference type="NCBI Taxonomy" id="200917"/>
    <lineage>
        <taxon>Eukaryota</taxon>
        <taxon>Metazoa</taxon>
        <taxon>Ecdysozoa</taxon>
        <taxon>Arthropoda</taxon>
        <taxon>Hexapoda</taxon>
        <taxon>Insecta</taxon>
        <taxon>Pterygota</taxon>
        <taxon>Neoptera</taxon>
        <taxon>Endopterygota</taxon>
        <taxon>Coleoptera</taxon>
        <taxon>Polyphaga</taxon>
        <taxon>Cucujiformia</taxon>
        <taxon>Chrysomeloidea</taxon>
        <taxon>Chrysomelidae</taxon>
        <taxon>Bruchinae</taxon>
        <taxon>Bruchini</taxon>
        <taxon>Acanthoscelides</taxon>
    </lineage>
</organism>
<accession>A0A9P0LQY8</accession>
<evidence type="ECO:0000313" key="4">
    <source>
        <dbReference type="Proteomes" id="UP001152888"/>
    </source>
</evidence>
<evidence type="ECO:0000313" key="2">
    <source>
        <dbReference type="EMBL" id="CAH2003676.1"/>
    </source>
</evidence>
<feature type="compositionally biased region" description="Polar residues" evidence="1">
    <location>
        <begin position="115"/>
        <end position="167"/>
    </location>
</feature>
<feature type="region of interest" description="Disordered" evidence="1">
    <location>
        <begin position="18"/>
        <end position="39"/>
    </location>
</feature>
<proteinExistence type="predicted"/>
<dbReference type="EMBL" id="CAKOFQ010007551">
    <property type="protein sequence ID" value="CAH2003676.1"/>
    <property type="molecule type" value="Genomic_DNA"/>
</dbReference>